<feature type="region of interest" description="Disordered" evidence="1">
    <location>
        <begin position="1"/>
        <end position="33"/>
    </location>
</feature>
<dbReference type="AlphaFoldDB" id="A0AAD9YZN6"/>
<gene>
    <name evidence="2" type="ORF">OEA41_004707</name>
</gene>
<dbReference type="Proteomes" id="UP001276659">
    <property type="component" value="Unassembled WGS sequence"/>
</dbReference>
<accession>A0AAD9YZN6</accession>
<feature type="compositionally biased region" description="Basic and acidic residues" evidence="1">
    <location>
        <begin position="70"/>
        <end position="82"/>
    </location>
</feature>
<proteinExistence type="predicted"/>
<name>A0AAD9YZN6_9LECA</name>
<reference evidence="2" key="1">
    <citation type="submission" date="2022-11" db="EMBL/GenBank/DDBJ databases">
        <title>Chromosomal genome sequence assembly and mating type (MAT) locus characterization of the leprose asexual lichenized fungus Lepraria neglecta (Nyl.) Erichsen.</title>
        <authorList>
            <person name="Allen J.L."/>
            <person name="Pfeffer B."/>
        </authorList>
    </citation>
    <scope>NUCLEOTIDE SEQUENCE</scope>
    <source>
        <strain evidence="2">Allen 5258</strain>
    </source>
</reference>
<evidence type="ECO:0000313" key="3">
    <source>
        <dbReference type="Proteomes" id="UP001276659"/>
    </source>
</evidence>
<evidence type="ECO:0000313" key="2">
    <source>
        <dbReference type="EMBL" id="KAK3168261.1"/>
    </source>
</evidence>
<comment type="caution">
    <text evidence="2">The sequence shown here is derived from an EMBL/GenBank/DDBJ whole genome shotgun (WGS) entry which is preliminary data.</text>
</comment>
<organism evidence="2 3">
    <name type="scientific">Lepraria neglecta</name>
    <dbReference type="NCBI Taxonomy" id="209136"/>
    <lineage>
        <taxon>Eukaryota</taxon>
        <taxon>Fungi</taxon>
        <taxon>Dikarya</taxon>
        <taxon>Ascomycota</taxon>
        <taxon>Pezizomycotina</taxon>
        <taxon>Lecanoromycetes</taxon>
        <taxon>OSLEUM clade</taxon>
        <taxon>Lecanoromycetidae</taxon>
        <taxon>Lecanorales</taxon>
        <taxon>Lecanorineae</taxon>
        <taxon>Stereocaulaceae</taxon>
        <taxon>Lepraria</taxon>
    </lineage>
</organism>
<sequence length="82" mass="8221">MTASTPADAPCAVDEQPKPQEPMTVSLRGGGEKEDVCCGITSTTTATANVIANTDGPPKTVAADSSSIIPRDEDTKTDGAGA</sequence>
<keyword evidence="3" id="KW-1185">Reference proteome</keyword>
<protein>
    <submittedName>
        <fullName evidence="2">Uncharacterized protein</fullName>
    </submittedName>
</protein>
<evidence type="ECO:0000256" key="1">
    <source>
        <dbReference type="SAM" id="MobiDB-lite"/>
    </source>
</evidence>
<dbReference type="EMBL" id="JASNWA010000010">
    <property type="protein sequence ID" value="KAK3168261.1"/>
    <property type="molecule type" value="Genomic_DNA"/>
</dbReference>
<feature type="region of interest" description="Disordered" evidence="1">
    <location>
        <begin position="50"/>
        <end position="82"/>
    </location>
</feature>